<gene>
    <name evidence="12" type="ORF">RJT34_03130</name>
</gene>
<sequence length="852" mass="96600">MAQGKYTRIDNNKRSASSYCSTVTIVVFVALCLFGVWMMTSSHVVPVQNVDVSQDNKNEVKEQTTDTAEDSPRQFENNPGDMPEDSTKGDGVVTSEKNTDVSESEEQEEKSSEDTKTEDTDSNESQKNSDSEENDKRSDSDENENKKSDSDQSEKKSESNDIKQSDSDGNEKKSDSDESEKKSESNDSKQSDSDENEKKFDSDENEKKSDSDESEKKSESNDSQQSDSDENEKKSDDSSEANEKTDEKVEQSGDKESGENSNEKTDDNANNQGSNEVYPSGAQTELLKESTTQNSSWSTQAAESKNEENSQQSSKQSTGYNWKLCNVTAGPDFIPCLDNLAAIKKLRSTKHYEHRERHCPEEPPTCLVSLPEGYKRPIEWPKSREKIWYSNVPHTKLAEYKGHQNWVKVTGEYLTFPGGGTQFKHGALHYIDTIQESVPDIAWGKRTRVILDVGCGVASFGGFLFDRDVLTMSLAPKDEHEAQVQFALERGIPAISAVMGTKRLPYPGRVFDVVHCARCRVPWHIEGGKLLLELNRVLRPGGFFVWSATPIYQKLHDDVEIWNEMKALTKAICWEVVNISKDKLNGVGIAVYRKPTSNECYEKRSENQPPMCPDSDDPNAAWNVPLQACMHKIPMNSTERGAQWPEKWSARLTKTPYWLRNSQVGVYGKPAPEDFAVDYEHWKRVVKTYLTGMGIQWSNVRNVMDMRSVYGGFAAALKDLNIWVMNVVTVDSPDTLPIIYERGLFGMYHDWCESFSTYPRSYDLLHADHLFSRLKSRCKLQAVVAEVDRILRPEGKLIVRDTGEIINEIESMVKSMKWEVRMTYSKDKEGFLCVKKSMWRPKELETLEYALD</sequence>
<evidence type="ECO:0000256" key="4">
    <source>
        <dbReference type="ARBA" id="ARBA00022692"/>
    </source>
</evidence>
<keyword evidence="2" id="KW-0489">Methyltransferase</keyword>
<evidence type="ECO:0000256" key="8">
    <source>
        <dbReference type="ARBA" id="ARBA00023180"/>
    </source>
</evidence>
<keyword evidence="13" id="KW-1185">Reference proteome</keyword>
<reference evidence="12 13" key="1">
    <citation type="submission" date="2024-01" db="EMBL/GenBank/DDBJ databases">
        <title>The genomes of 5 underutilized Papilionoideae crops provide insights into root nodulation and disease resistance.</title>
        <authorList>
            <person name="Yuan L."/>
        </authorList>
    </citation>
    <scope>NUCLEOTIDE SEQUENCE [LARGE SCALE GENOMIC DNA]</scope>
    <source>
        <strain evidence="12">LY-2023</strain>
        <tissue evidence="12">Leaf</tissue>
    </source>
</reference>
<keyword evidence="4 11" id="KW-0812">Transmembrane</keyword>
<feature type="transmembrane region" description="Helical" evidence="11">
    <location>
        <begin position="20"/>
        <end position="39"/>
    </location>
</feature>
<dbReference type="Gene3D" id="3.40.50.150">
    <property type="entry name" value="Vaccinia Virus protein VP39"/>
    <property type="match status" value="1"/>
</dbReference>
<name>A0AAN9KME8_CLITE</name>
<dbReference type="Pfam" id="PF03141">
    <property type="entry name" value="Methyltransf_29"/>
    <property type="match status" value="1"/>
</dbReference>
<keyword evidence="3" id="KW-0808">Transferase</keyword>
<evidence type="ECO:0000256" key="7">
    <source>
        <dbReference type="ARBA" id="ARBA00023136"/>
    </source>
</evidence>
<proteinExistence type="inferred from homology"/>
<evidence type="ECO:0000256" key="1">
    <source>
        <dbReference type="ARBA" id="ARBA00008361"/>
    </source>
</evidence>
<comment type="subcellular location">
    <subcellularLocation>
        <location evidence="9">Endomembrane system</location>
        <topology evidence="9">Single-pass type II membrane protein</topology>
    </subcellularLocation>
</comment>
<evidence type="ECO:0000256" key="3">
    <source>
        <dbReference type="ARBA" id="ARBA00022679"/>
    </source>
</evidence>
<dbReference type="GO" id="GO:0005768">
    <property type="term" value="C:endosome"/>
    <property type="evidence" value="ECO:0007669"/>
    <property type="project" value="TreeGrafter"/>
</dbReference>
<evidence type="ECO:0000313" key="12">
    <source>
        <dbReference type="EMBL" id="KAK7318429.1"/>
    </source>
</evidence>
<dbReference type="InterPro" id="IPR004159">
    <property type="entry name" value="Put_SAM_MeTrfase"/>
</dbReference>
<dbReference type="PANTHER" id="PTHR10108:SF1130">
    <property type="entry name" value="METHYLTRANSFERASE PMT26-RELATED"/>
    <property type="match status" value="1"/>
</dbReference>
<keyword evidence="7 11" id="KW-0472">Membrane</keyword>
<evidence type="ECO:0000256" key="10">
    <source>
        <dbReference type="SAM" id="MobiDB-lite"/>
    </source>
</evidence>
<evidence type="ECO:0000256" key="11">
    <source>
        <dbReference type="SAM" id="Phobius"/>
    </source>
</evidence>
<dbReference type="Proteomes" id="UP001359559">
    <property type="component" value="Unassembled WGS sequence"/>
</dbReference>
<feature type="compositionally biased region" description="Basic and acidic residues" evidence="10">
    <location>
        <begin position="109"/>
        <end position="119"/>
    </location>
</feature>
<feature type="compositionally biased region" description="Polar residues" evidence="10">
    <location>
        <begin position="268"/>
        <end position="302"/>
    </location>
</feature>
<dbReference type="CDD" id="cd02440">
    <property type="entry name" value="AdoMet_MTases"/>
    <property type="match status" value="1"/>
</dbReference>
<dbReference type="GO" id="GO:0008168">
    <property type="term" value="F:methyltransferase activity"/>
    <property type="evidence" value="ECO:0007669"/>
    <property type="project" value="UniProtKB-KW"/>
</dbReference>
<dbReference type="InterPro" id="IPR029063">
    <property type="entry name" value="SAM-dependent_MTases_sf"/>
</dbReference>
<keyword evidence="6 11" id="KW-1133">Transmembrane helix</keyword>
<protein>
    <recommendedName>
        <fullName evidence="14">Methyltransferase PMT26</fullName>
    </recommendedName>
</protein>
<feature type="compositionally biased region" description="Basic and acidic residues" evidence="10">
    <location>
        <begin position="55"/>
        <end position="64"/>
    </location>
</feature>
<evidence type="ECO:0000313" key="13">
    <source>
        <dbReference type="Proteomes" id="UP001359559"/>
    </source>
</evidence>
<dbReference type="AlphaFoldDB" id="A0AAN9KME8"/>
<organism evidence="12 13">
    <name type="scientific">Clitoria ternatea</name>
    <name type="common">Butterfly pea</name>
    <dbReference type="NCBI Taxonomy" id="43366"/>
    <lineage>
        <taxon>Eukaryota</taxon>
        <taxon>Viridiplantae</taxon>
        <taxon>Streptophyta</taxon>
        <taxon>Embryophyta</taxon>
        <taxon>Tracheophyta</taxon>
        <taxon>Spermatophyta</taxon>
        <taxon>Magnoliopsida</taxon>
        <taxon>eudicotyledons</taxon>
        <taxon>Gunneridae</taxon>
        <taxon>Pentapetalae</taxon>
        <taxon>rosids</taxon>
        <taxon>fabids</taxon>
        <taxon>Fabales</taxon>
        <taxon>Fabaceae</taxon>
        <taxon>Papilionoideae</taxon>
        <taxon>50 kb inversion clade</taxon>
        <taxon>NPAAA clade</taxon>
        <taxon>indigoferoid/millettioid clade</taxon>
        <taxon>Phaseoleae</taxon>
        <taxon>Clitoria</taxon>
    </lineage>
</organism>
<dbReference type="EMBL" id="JAYKXN010000001">
    <property type="protein sequence ID" value="KAK7318429.1"/>
    <property type="molecule type" value="Genomic_DNA"/>
</dbReference>
<evidence type="ECO:0000256" key="5">
    <source>
        <dbReference type="ARBA" id="ARBA00022968"/>
    </source>
</evidence>
<accession>A0AAN9KME8</accession>
<dbReference type="SUPFAM" id="SSF53335">
    <property type="entry name" value="S-adenosyl-L-methionine-dependent methyltransferases"/>
    <property type="match status" value="2"/>
</dbReference>
<evidence type="ECO:0008006" key="14">
    <source>
        <dbReference type="Google" id="ProtNLM"/>
    </source>
</evidence>
<evidence type="ECO:0000256" key="2">
    <source>
        <dbReference type="ARBA" id="ARBA00022603"/>
    </source>
</evidence>
<keyword evidence="8" id="KW-0325">Glycoprotein</keyword>
<comment type="caution">
    <text evidence="12">The sequence shown here is derived from an EMBL/GenBank/DDBJ whole genome shotgun (WGS) entry which is preliminary data.</text>
</comment>
<dbReference type="PANTHER" id="PTHR10108">
    <property type="entry name" value="SAM-DEPENDENT METHYLTRANSFERASE"/>
    <property type="match status" value="1"/>
</dbReference>
<feature type="compositionally biased region" description="Basic and acidic residues" evidence="10">
    <location>
        <begin position="127"/>
        <end position="220"/>
    </location>
</feature>
<evidence type="ECO:0000256" key="6">
    <source>
        <dbReference type="ARBA" id="ARBA00022989"/>
    </source>
</evidence>
<evidence type="ECO:0000256" key="9">
    <source>
        <dbReference type="ARBA" id="ARBA00060399"/>
    </source>
</evidence>
<dbReference type="GO" id="GO:0032259">
    <property type="term" value="P:methylation"/>
    <property type="evidence" value="ECO:0007669"/>
    <property type="project" value="UniProtKB-KW"/>
</dbReference>
<dbReference type="FunFam" id="3.40.50.150:FF:000084">
    <property type="entry name" value="probable methyltransferase PMT23"/>
    <property type="match status" value="1"/>
</dbReference>
<keyword evidence="5" id="KW-0735">Signal-anchor</keyword>
<dbReference type="GO" id="GO:0005802">
    <property type="term" value="C:trans-Golgi network"/>
    <property type="evidence" value="ECO:0007669"/>
    <property type="project" value="TreeGrafter"/>
</dbReference>
<feature type="region of interest" description="Disordered" evidence="10">
    <location>
        <begin position="55"/>
        <end position="317"/>
    </location>
</feature>
<comment type="similarity">
    <text evidence="1">Belongs to the methyltransferase superfamily.</text>
</comment>
<feature type="compositionally biased region" description="Basic and acidic residues" evidence="10">
    <location>
        <begin position="231"/>
        <end position="267"/>
    </location>
</feature>